<dbReference type="EMBL" id="JACHLR010000017">
    <property type="protein sequence ID" value="MBB4860123.1"/>
    <property type="molecule type" value="Genomic_DNA"/>
</dbReference>
<protein>
    <submittedName>
        <fullName evidence="1">Uncharacterized protein</fullName>
    </submittedName>
</protein>
<proteinExistence type="predicted"/>
<sequence length="326" mass="34860">MTGRAWLVEHGIGEDRAVLVDASEILAARCQRHDGLTAGLIAEARLIARTSRARRGTVLFDTGEEALVDGLPSDAREGAALRVQVTRARLAEKGRFKRAQVRATDAPSRAAPTLADALRNTGVPVRTVRRFPEDPWPELLGEALDGIVTFPGGSLVLSPTPAMTLIDIDGTLPPAALARAAVPAIAGAIGRLDLAGSIGIDFPSIESREDRRALDETLADALASWPHQRTAINGFGFVQIVSRLERPSLLAMVQHDPWRAGALLLLRRLEDETRPGLLLALAHPRVIAAVEPGWREEAAKRTGRTITWQADATLAPLGGFAQALAS</sequence>
<evidence type="ECO:0000313" key="1">
    <source>
        <dbReference type="EMBL" id="MBB4860123.1"/>
    </source>
</evidence>
<keyword evidence="2" id="KW-1185">Reference proteome</keyword>
<gene>
    <name evidence="1" type="ORF">HNO88_003464</name>
</gene>
<dbReference type="Proteomes" id="UP000555448">
    <property type="component" value="Unassembled WGS sequence"/>
</dbReference>
<accession>A0A7W7NWZ7</accession>
<dbReference type="RefSeq" id="WP_184248302.1">
    <property type="nucleotide sequence ID" value="NZ_JACHLR010000017.1"/>
</dbReference>
<evidence type="ECO:0000313" key="2">
    <source>
        <dbReference type="Proteomes" id="UP000555448"/>
    </source>
</evidence>
<comment type="caution">
    <text evidence="1">The sequence shown here is derived from an EMBL/GenBank/DDBJ whole genome shotgun (WGS) entry which is preliminary data.</text>
</comment>
<dbReference type="AlphaFoldDB" id="A0A7W7NWZ7"/>
<organism evidence="1 2">
    <name type="scientific">Novosphingobium chloroacetimidivorans</name>
    <dbReference type="NCBI Taxonomy" id="1428314"/>
    <lineage>
        <taxon>Bacteria</taxon>
        <taxon>Pseudomonadati</taxon>
        <taxon>Pseudomonadota</taxon>
        <taxon>Alphaproteobacteria</taxon>
        <taxon>Sphingomonadales</taxon>
        <taxon>Sphingomonadaceae</taxon>
        <taxon>Novosphingobium</taxon>
    </lineage>
</organism>
<name>A0A7W7NWZ7_9SPHN</name>
<reference evidence="1 2" key="1">
    <citation type="submission" date="2020-08" db="EMBL/GenBank/DDBJ databases">
        <title>Functional genomics of gut bacteria from endangered species of beetles.</title>
        <authorList>
            <person name="Carlos-Shanley C."/>
        </authorList>
    </citation>
    <scope>NUCLEOTIDE SEQUENCE [LARGE SCALE GENOMIC DNA]</scope>
    <source>
        <strain evidence="1 2">S00245</strain>
    </source>
</reference>